<dbReference type="SUPFAM" id="SSF53795">
    <property type="entry name" value="PEP carboxykinase-like"/>
    <property type="match status" value="1"/>
</dbReference>
<evidence type="ECO:0000313" key="3">
    <source>
        <dbReference type="Proteomes" id="UP000182661"/>
    </source>
</evidence>
<reference evidence="2 3" key="1">
    <citation type="submission" date="2016-02" db="EMBL/GenBank/DDBJ databases">
        <title>Genome sequencing of a beta-galactosidase producing bacteria Rhizobium sp. 59.</title>
        <authorList>
            <person name="Wang D."/>
            <person name="Kot W."/>
            <person name="Qin Y."/>
            <person name="Hansen L."/>
            <person name="Naqvi K."/>
            <person name="Rensing C."/>
        </authorList>
    </citation>
    <scope>NUCLEOTIDE SEQUENCE [LARGE SCALE GENOMIC DNA]</scope>
    <source>
        <strain evidence="2 3">59</strain>
    </source>
</reference>
<dbReference type="InterPro" id="IPR011104">
    <property type="entry name" value="Hpr_kin/Pase_C"/>
</dbReference>
<dbReference type="CDD" id="cd01918">
    <property type="entry name" value="HprK_C"/>
    <property type="match status" value="1"/>
</dbReference>
<accession>A0A657LU96</accession>
<dbReference type="EMBL" id="LSRP01000075">
    <property type="protein sequence ID" value="OJF98436.1"/>
    <property type="molecule type" value="Genomic_DNA"/>
</dbReference>
<organism evidence="2 3">
    <name type="scientific">Pararhizobium antarcticum</name>
    <dbReference type="NCBI Taxonomy" id="1798805"/>
    <lineage>
        <taxon>Bacteria</taxon>
        <taxon>Pseudomonadati</taxon>
        <taxon>Pseudomonadota</taxon>
        <taxon>Alphaproteobacteria</taxon>
        <taxon>Hyphomicrobiales</taxon>
        <taxon>Rhizobiaceae</taxon>
        <taxon>Rhizobium/Agrobacterium group</taxon>
        <taxon>Pararhizobium</taxon>
    </lineage>
</organism>
<name>A0A657LU96_9HYPH</name>
<protein>
    <recommendedName>
        <fullName evidence="1">HPr kinase/phosphorylase C-terminal domain-containing protein</fullName>
    </recommendedName>
</protein>
<dbReference type="OrthoDB" id="8326226at2"/>
<evidence type="ECO:0000259" key="1">
    <source>
        <dbReference type="Pfam" id="PF07475"/>
    </source>
</evidence>
<dbReference type="Gene3D" id="3.40.50.300">
    <property type="entry name" value="P-loop containing nucleotide triphosphate hydrolases"/>
    <property type="match status" value="1"/>
</dbReference>
<dbReference type="Proteomes" id="UP000182661">
    <property type="component" value="Unassembled WGS sequence"/>
</dbReference>
<proteinExistence type="predicted"/>
<comment type="caution">
    <text evidence="2">The sequence shown here is derived from an EMBL/GenBank/DDBJ whole genome shotgun (WGS) entry which is preliminary data.</text>
</comment>
<dbReference type="GO" id="GO:0000155">
    <property type="term" value="F:phosphorelay sensor kinase activity"/>
    <property type="evidence" value="ECO:0007669"/>
    <property type="project" value="InterPro"/>
</dbReference>
<evidence type="ECO:0000313" key="2">
    <source>
        <dbReference type="EMBL" id="OJF98436.1"/>
    </source>
</evidence>
<dbReference type="InterPro" id="IPR027417">
    <property type="entry name" value="P-loop_NTPase"/>
</dbReference>
<gene>
    <name evidence="2" type="ORF">AX760_14270</name>
</gene>
<keyword evidence="3" id="KW-1185">Reference proteome</keyword>
<dbReference type="GO" id="GO:0006109">
    <property type="term" value="P:regulation of carbohydrate metabolic process"/>
    <property type="evidence" value="ECO:0007669"/>
    <property type="project" value="InterPro"/>
</dbReference>
<dbReference type="AlphaFoldDB" id="A0A657LU96"/>
<sequence>MGFLLVGPSGAGKSTLSLSLMSQARLRGLYAALVSDDQVFVSCAGGQILAHGPETIRGLIEIRGAGIADIETISCAVLHLALRPVKLENVERLPPAAELHRLDARMSLPLLRLPYGDGQDSFAILEQLLPQNSALAG</sequence>
<dbReference type="GO" id="GO:0005524">
    <property type="term" value="F:ATP binding"/>
    <property type="evidence" value="ECO:0007669"/>
    <property type="project" value="InterPro"/>
</dbReference>
<feature type="domain" description="HPr kinase/phosphorylase C-terminal" evidence="1">
    <location>
        <begin position="1"/>
        <end position="73"/>
    </location>
</feature>
<dbReference type="Pfam" id="PF07475">
    <property type="entry name" value="Hpr_kinase_C"/>
    <property type="match status" value="1"/>
</dbReference>